<feature type="region of interest" description="Disordered" evidence="1">
    <location>
        <begin position="17"/>
        <end position="61"/>
    </location>
</feature>
<gene>
    <name evidence="2" type="ORF">KM295_10530</name>
</gene>
<evidence type="ECO:0000256" key="1">
    <source>
        <dbReference type="SAM" id="MobiDB-lite"/>
    </source>
</evidence>
<accession>A0A9R1CRJ9</accession>
<dbReference type="Proteomes" id="UP001139494">
    <property type="component" value="Unassembled WGS sequence"/>
</dbReference>
<reference evidence="2" key="1">
    <citation type="journal article" date="2023" name="Front. Microbiol.">
        <title>Genomic-based phylogenetic and metabolic analyses of the genus Natronomonas, and description of Natronomonas aquatica sp. nov.</title>
        <authorList>
            <person name="Garcia-Roldan A."/>
            <person name="Duran-Viseras A."/>
            <person name="de la Haba R.R."/>
            <person name="Corral P."/>
            <person name="Sanchez-Porro C."/>
            <person name="Ventosa A."/>
        </authorList>
    </citation>
    <scope>NUCLEOTIDE SEQUENCE</scope>
    <source>
        <strain evidence="2">F2-12</strain>
    </source>
</reference>
<evidence type="ECO:0000313" key="3">
    <source>
        <dbReference type="Proteomes" id="UP001139494"/>
    </source>
</evidence>
<dbReference type="PROSITE" id="PS51257">
    <property type="entry name" value="PROKAR_LIPOPROTEIN"/>
    <property type="match status" value="1"/>
</dbReference>
<name>A0A9R1CRJ9_9EURY</name>
<organism evidence="2 3">
    <name type="scientific">Natronomonas aquatica</name>
    <dbReference type="NCBI Taxonomy" id="2841590"/>
    <lineage>
        <taxon>Archaea</taxon>
        <taxon>Methanobacteriati</taxon>
        <taxon>Methanobacteriota</taxon>
        <taxon>Stenosarchaea group</taxon>
        <taxon>Halobacteria</taxon>
        <taxon>Halobacteriales</taxon>
        <taxon>Natronomonadaceae</taxon>
        <taxon>Natronomonas</taxon>
    </lineage>
</organism>
<keyword evidence="3" id="KW-1185">Reference proteome</keyword>
<dbReference type="RefSeq" id="WP_256029934.1">
    <property type="nucleotide sequence ID" value="NZ_JAHLKM010000014.1"/>
</dbReference>
<protein>
    <submittedName>
        <fullName evidence="2">Uncharacterized protein</fullName>
    </submittedName>
</protein>
<feature type="region of interest" description="Disordered" evidence="1">
    <location>
        <begin position="80"/>
        <end position="99"/>
    </location>
</feature>
<dbReference type="EMBL" id="JAHLKM010000014">
    <property type="protein sequence ID" value="MCQ4333908.1"/>
    <property type="molecule type" value="Genomic_DNA"/>
</dbReference>
<evidence type="ECO:0000313" key="2">
    <source>
        <dbReference type="EMBL" id="MCQ4333908.1"/>
    </source>
</evidence>
<proteinExistence type="predicted"/>
<feature type="compositionally biased region" description="Acidic residues" evidence="1">
    <location>
        <begin position="41"/>
        <end position="58"/>
    </location>
</feature>
<sequence length="349" mass="37926">MNRREILAGIGLGFAPVLAGCGEDTAGSEDQSPSDGSDGGSDADDGTDGGGTDADDLSVDGRLHNETDTAHTFELVVRDSDGDVLTEGEERVEASTTERVPAVARPGEPRTFDVAVDGVETSRTLEFDVEPTAGQVDGYVDIRYTGGKIVIFFTDPDGTDDGAADADRVDTPPYEIQKPDDVEDWNEEYLGEHMPTEPSLGFEVLTNARGVLRERRLTHDADEEYWVGLATDGTARDELLDLDAVEAGTRERIESVDFEERLLVVVETGYGSGSVEHRWGRMEDTADGVDLYGYYTDPTEGTDDVTTWLSLLEIERPDTAVDRARVSLTVDTDRRVRFDSTEGVVTLEG</sequence>
<dbReference type="AlphaFoldDB" id="A0A9R1CRJ9"/>
<comment type="caution">
    <text evidence="2">The sequence shown here is derived from an EMBL/GenBank/DDBJ whole genome shotgun (WGS) entry which is preliminary data.</text>
</comment>